<proteinExistence type="predicted"/>
<dbReference type="STRING" id="29760.D7TR39"/>
<dbReference type="InParanoid" id="D7TR39"/>
<name>D7TR39_VITVI</name>
<accession>D7TR39</accession>
<protein>
    <submittedName>
        <fullName evidence="1">Uncharacterized protein</fullName>
    </submittedName>
</protein>
<sequence>MINEVREEFWLSHFQPPKLVQMQIDFVGAASRSSMLARPISVEFEHLDVEASFKDENTGLANERSASEKG</sequence>
<dbReference type="AlphaFoldDB" id="D7TR39"/>
<keyword evidence="2" id="KW-1185">Reference proteome</keyword>
<evidence type="ECO:0000313" key="1">
    <source>
        <dbReference type="EMBL" id="CBI32962.3"/>
    </source>
</evidence>
<dbReference type="Proteomes" id="UP000009183">
    <property type="component" value="Chromosome 12, unordered"/>
</dbReference>
<organism evidence="1 2">
    <name type="scientific">Vitis vinifera</name>
    <name type="common">Grape</name>
    <dbReference type="NCBI Taxonomy" id="29760"/>
    <lineage>
        <taxon>Eukaryota</taxon>
        <taxon>Viridiplantae</taxon>
        <taxon>Streptophyta</taxon>
        <taxon>Embryophyta</taxon>
        <taxon>Tracheophyta</taxon>
        <taxon>Spermatophyta</taxon>
        <taxon>Magnoliopsida</taxon>
        <taxon>eudicotyledons</taxon>
        <taxon>Gunneridae</taxon>
        <taxon>Pentapetalae</taxon>
        <taxon>rosids</taxon>
        <taxon>Vitales</taxon>
        <taxon>Vitaceae</taxon>
        <taxon>Viteae</taxon>
        <taxon>Vitis</taxon>
    </lineage>
</organism>
<dbReference type="EMBL" id="FN596011">
    <property type="protein sequence ID" value="CBI32962.3"/>
    <property type="molecule type" value="Genomic_DNA"/>
</dbReference>
<dbReference type="HOGENOM" id="CLU_2763023_0_0_1"/>
<reference evidence="2" key="1">
    <citation type="journal article" date="2007" name="Nature">
        <title>The grapevine genome sequence suggests ancestral hexaploidization in major angiosperm phyla.</title>
        <authorList>
            <consortium name="The French-Italian Public Consortium for Grapevine Genome Characterization."/>
            <person name="Jaillon O."/>
            <person name="Aury J.-M."/>
            <person name="Noel B."/>
            <person name="Policriti A."/>
            <person name="Clepet C."/>
            <person name="Casagrande A."/>
            <person name="Choisne N."/>
            <person name="Aubourg S."/>
            <person name="Vitulo N."/>
            <person name="Jubin C."/>
            <person name="Vezzi A."/>
            <person name="Legeai F."/>
            <person name="Hugueney P."/>
            <person name="Dasilva C."/>
            <person name="Horner D."/>
            <person name="Mica E."/>
            <person name="Jublot D."/>
            <person name="Poulain J."/>
            <person name="Bruyere C."/>
            <person name="Billault A."/>
            <person name="Segurens B."/>
            <person name="Gouyvenoux M."/>
            <person name="Ugarte E."/>
            <person name="Cattonaro F."/>
            <person name="Anthouard V."/>
            <person name="Vico V."/>
            <person name="Del Fabbro C."/>
            <person name="Alaux M."/>
            <person name="Di Gaspero G."/>
            <person name="Dumas V."/>
            <person name="Felice N."/>
            <person name="Paillard S."/>
            <person name="Juman I."/>
            <person name="Moroldo M."/>
            <person name="Scalabrin S."/>
            <person name="Canaguier A."/>
            <person name="Le Clainche I."/>
            <person name="Malacrida G."/>
            <person name="Durand E."/>
            <person name="Pesole G."/>
            <person name="Laucou V."/>
            <person name="Chatelet P."/>
            <person name="Merdinoglu D."/>
            <person name="Delledonne M."/>
            <person name="Pezzotti M."/>
            <person name="Lecharny A."/>
            <person name="Scarpelli C."/>
            <person name="Artiguenave F."/>
            <person name="Pe M.E."/>
            <person name="Valle G."/>
            <person name="Morgante M."/>
            <person name="Caboche M."/>
            <person name="Adam-Blondon A.-F."/>
            <person name="Weissenbach J."/>
            <person name="Quetier F."/>
            <person name="Wincker P."/>
        </authorList>
    </citation>
    <scope>NUCLEOTIDE SEQUENCE [LARGE SCALE GENOMIC DNA]</scope>
    <source>
        <strain evidence="2">cv. Pinot noir / PN40024</strain>
    </source>
</reference>
<dbReference type="PaxDb" id="29760-VIT_12s0142g00460.t01"/>
<evidence type="ECO:0000313" key="2">
    <source>
        <dbReference type="Proteomes" id="UP000009183"/>
    </source>
</evidence>
<gene>
    <name evidence="1" type="ordered locus">VIT_12s0142g00460</name>
</gene>